<dbReference type="AlphaFoldDB" id="A0A7G9SJN3"/>
<proteinExistence type="predicted"/>
<keyword evidence="2" id="KW-0732">Signal</keyword>
<comment type="function">
    <text evidence="1">May be required for disulfide bond formation in some proteins.</text>
</comment>
<sequence length="251" mass="27139">MKRIKYLVAAAAILTSAACNADKGTNGATATQSELPTVQAPANGDWSQSVIKTPEGGFLMGNPQAKVRLIEFGSMTCPHCAEFDETGVQPLIDKYVKTGQVSWEFRNYVRDGFDLAASLVARCNGAKGFFPMTRALYADQSNWLNRIQGTPQPQLEALQGLPPNRQFLELAKVAGFQQFAAMRGVPEAKSAQCLSDENAVNQLVQMTSDVTGAYPGFSGTPSFVINGELLERTATWQDLEPKLKTALGERG</sequence>
<evidence type="ECO:0000256" key="1">
    <source>
        <dbReference type="ARBA" id="ARBA00003565"/>
    </source>
</evidence>
<reference evidence="4 5" key="1">
    <citation type="submission" date="2020-08" db="EMBL/GenBank/DDBJ databases">
        <title>Genome sequence of Sphingomonas lutea KCTC 23642T.</title>
        <authorList>
            <person name="Hyun D.-W."/>
            <person name="Bae J.-W."/>
        </authorList>
    </citation>
    <scope>NUCLEOTIDE SEQUENCE [LARGE SCALE GENOMIC DNA]</scope>
    <source>
        <strain evidence="4 5">KCTC 23642</strain>
    </source>
</reference>
<dbReference type="RefSeq" id="WP_187539218.1">
    <property type="nucleotide sequence ID" value="NZ_BAABJT010000001.1"/>
</dbReference>
<feature type="domain" description="Thioredoxin" evidence="3">
    <location>
        <begin position="24"/>
        <end position="178"/>
    </location>
</feature>
<gene>
    <name evidence="4" type="ORF">H9L13_03925</name>
</gene>
<dbReference type="InterPro" id="IPR012336">
    <property type="entry name" value="Thioredoxin-like_fold"/>
</dbReference>
<evidence type="ECO:0000259" key="3">
    <source>
        <dbReference type="PROSITE" id="PS51352"/>
    </source>
</evidence>
<dbReference type="EMBL" id="CP060718">
    <property type="protein sequence ID" value="QNN68058.1"/>
    <property type="molecule type" value="Genomic_DNA"/>
</dbReference>
<dbReference type="Gene3D" id="3.40.30.10">
    <property type="entry name" value="Glutaredoxin"/>
    <property type="match status" value="1"/>
</dbReference>
<protein>
    <submittedName>
        <fullName evidence="4">Thioredoxin domain-containing protein</fullName>
    </submittedName>
</protein>
<accession>A0A7G9SJN3</accession>
<feature type="signal peptide" evidence="2">
    <location>
        <begin position="1"/>
        <end position="21"/>
    </location>
</feature>
<evidence type="ECO:0000313" key="4">
    <source>
        <dbReference type="EMBL" id="QNN68058.1"/>
    </source>
</evidence>
<name>A0A7G9SJN3_9SPHN</name>
<dbReference type="PROSITE" id="PS51257">
    <property type="entry name" value="PROKAR_LIPOPROTEIN"/>
    <property type="match status" value="1"/>
</dbReference>
<evidence type="ECO:0000256" key="2">
    <source>
        <dbReference type="SAM" id="SignalP"/>
    </source>
</evidence>
<evidence type="ECO:0000313" key="5">
    <source>
        <dbReference type="Proteomes" id="UP000515971"/>
    </source>
</evidence>
<keyword evidence="5" id="KW-1185">Reference proteome</keyword>
<dbReference type="InterPro" id="IPR036249">
    <property type="entry name" value="Thioredoxin-like_sf"/>
</dbReference>
<dbReference type="PROSITE" id="PS51352">
    <property type="entry name" value="THIOREDOXIN_2"/>
    <property type="match status" value="1"/>
</dbReference>
<dbReference type="CDD" id="cd02972">
    <property type="entry name" value="DsbA_family"/>
    <property type="match status" value="1"/>
</dbReference>
<dbReference type="Pfam" id="PF13462">
    <property type="entry name" value="Thioredoxin_4"/>
    <property type="match status" value="1"/>
</dbReference>
<dbReference type="Proteomes" id="UP000515971">
    <property type="component" value="Chromosome"/>
</dbReference>
<dbReference type="Gene3D" id="1.10.40.110">
    <property type="match status" value="1"/>
</dbReference>
<dbReference type="KEGG" id="slut:H9L13_03925"/>
<feature type="chain" id="PRO_5028843463" evidence="2">
    <location>
        <begin position="22"/>
        <end position="251"/>
    </location>
</feature>
<organism evidence="4 5">
    <name type="scientific">Sphingomonas lutea</name>
    <dbReference type="NCBI Taxonomy" id="1045317"/>
    <lineage>
        <taxon>Bacteria</taxon>
        <taxon>Pseudomonadati</taxon>
        <taxon>Pseudomonadota</taxon>
        <taxon>Alphaproteobacteria</taxon>
        <taxon>Sphingomonadales</taxon>
        <taxon>Sphingomonadaceae</taxon>
        <taxon>Sphingomonas</taxon>
    </lineage>
</organism>
<dbReference type="InterPro" id="IPR013766">
    <property type="entry name" value="Thioredoxin_domain"/>
</dbReference>
<dbReference type="SUPFAM" id="SSF52833">
    <property type="entry name" value="Thioredoxin-like"/>
    <property type="match status" value="1"/>
</dbReference>